<keyword evidence="2" id="KW-1185">Reference proteome</keyword>
<protein>
    <submittedName>
        <fullName evidence="1">16070_t:CDS:1</fullName>
    </submittedName>
</protein>
<evidence type="ECO:0000313" key="1">
    <source>
        <dbReference type="EMBL" id="CAG8637594.1"/>
    </source>
</evidence>
<dbReference type="EMBL" id="CAJVQC010012378">
    <property type="protein sequence ID" value="CAG8637594.1"/>
    <property type="molecule type" value="Genomic_DNA"/>
</dbReference>
<comment type="caution">
    <text evidence="1">The sequence shown here is derived from an EMBL/GenBank/DDBJ whole genome shotgun (WGS) entry which is preliminary data.</text>
</comment>
<dbReference type="Proteomes" id="UP000789920">
    <property type="component" value="Unassembled WGS sequence"/>
</dbReference>
<organism evidence="1 2">
    <name type="scientific">Racocetra persica</name>
    <dbReference type="NCBI Taxonomy" id="160502"/>
    <lineage>
        <taxon>Eukaryota</taxon>
        <taxon>Fungi</taxon>
        <taxon>Fungi incertae sedis</taxon>
        <taxon>Mucoromycota</taxon>
        <taxon>Glomeromycotina</taxon>
        <taxon>Glomeromycetes</taxon>
        <taxon>Diversisporales</taxon>
        <taxon>Gigasporaceae</taxon>
        <taxon>Racocetra</taxon>
    </lineage>
</organism>
<accession>A0ACA9NBC4</accession>
<proteinExistence type="predicted"/>
<sequence length="107" mass="12343">MYIISKKESYTEKELDNFESKVILLKKSKNLPHTKLTEGLLQIIFVLDTFLNTSSQDSESDDFCIIVYETVHLNNGEILRNSEDFQSKKWFSNVSVTSAEDQNESVD</sequence>
<gene>
    <name evidence="1" type="ORF">RPERSI_LOCUS7347</name>
</gene>
<evidence type="ECO:0000313" key="2">
    <source>
        <dbReference type="Proteomes" id="UP000789920"/>
    </source>
</evidence>
<name>A0ACA9NBC4_9GLOM</name>
<reference evidence="1" key="1">
    <citation type="submission" date="2021-06" db="EMBL/GenBank/DDBJ databases">
        <authorList>
            <person name="Kallberg Y."/>
            <person name="Tangrot J."/>
            <person name="Rosling A."/>
        </authorList>
    </citation>
    <scope>NUCLEOTIDE SEQUENCE</scope>
    <source>
        <strain evidence="1">MA461A</strain>
    </source>
</reference>
<feature type="non-terminal residue" evidence="1">
    <location>
        <position position="107"/>
    </location>
</feature>